<dbReference type="Proteomes" id="UP000050867">
    <property type="component" value="Unassembled WGS sequence"/>
</dbReference>
<dbReference type="RefSeq" id="WP_018383865.1">
    <property type="nucleotide sequence ID" value="NZ_LLZU01000020.1"/>
</dbReference>
<dbReference type="STRING" id="76728.AQ490_24130"/>
<accession>A0A0T6LRF6</accession>
<proteinExistence type="predicted"/>
<sequence>MRSERTAFVGGPLDGRVLPVLCGMTGHPPRTYPVPVPAEDGGEPTVYVYRRVLSPGPQRLRATRWRYEYDPHGAADDGPRWPWRRGRGTAGRARDVNDHGAD</sequence>
<comment type="caution">
    <text evidence="2">The sequence shown here is derived from an EMBL/GenBank/DDBJ whole genome shotgun (WGS) entry which is preliminary data.</text>
</comment>
<dbReference type="eggNOG" id="ENOG503406I">
    <property type="taxonomic scope" value="Bacteria"/>
</dbReference>
<feature type="compositionally biased region" description="Basic and acidic residues" evidence="1">
    <location>
        <begin position="92"/>
        <end position="102"/>
    </location>
</feature>
<gene>
    <name evidence="2" type="ORF">AQ490_24130</name>
</gene>
<keyword evidence="3" id="KW-1185">Reference proteome</keyword>
<evidence type="ECO:0008006" key="4">
    <source>
        <dbReference type="Google" id="ProtNLM"/>
    </source>
</evidence>
<dbReference type="AlphaFoldDB" id="A0A0T6LRF6"/>
<reference evidence="2 3" key="1">
    <citation type="submission" date="2015-10" db="EMBL/GenBank/DDBJ databases">
        <title>Draft genome sequence of pyrrolomycin-producing Streptomyces vitaminophilus.</title>
        <authorList>
            <person name="Graham D.E."/>
            <person name="Mahan K.M."/>
            <person name="Klingeman D.M."/>
            <person name="Hettich R.L."/>
            <person name="Parry R.J."/>
        </authorList>
    </citation>
    <scope>NUCLEOTIDE SEQUENCE [LARGE SCALE GENOMIC DNA]</scope>
    <source>
        <strain evidence="2 3">ATCC 31673</strain>
    </source>
</reference>
<evidence type="ECO:0000256" key="1">
    <source>
        <dbReference type="SAM" id="MobiDB-lite"/>
    </source>
</evidence>
<feature type="compositionally biased region" description="Basic and acidic residues" evidence="1">
    <location>
        <begin position="70"/>
        <end position="79"/>
    </location>
</feature>
<evidence type="ECO:0000313" key="3">
    <source>
        <dbReference type="Proteomes" id="UP000050867"/>
    </source>
</evidence>
<evidence type="ECO:0000313" key="2">
    <source>
        <dbReference type="EMBL" id="KRV48629.1"/>
    </source>
</evidence>
<dbReference type="OrthoDB" id="3855550at2"/>
<name>A0A0T6LRF6_WENVI</name>
<dbReference type="EMBL" id="LLZU01000020">
    <property type="protein sequence ID" value="KRV48629.1"/>
    <property type="molecule type" value="Genomic_DNA"/>
</dbReference>
<feature type="region of interest" description="Disordered" evidence="1">
    <location>
        <begin position="70"/>
        <end position="102"/>
    </location>
</feature>
<protein>
    <recommendedName>
        <fullName evidence="4">YD repeat-containing protein</fullName>
    </recommendedName>
</protein>
<organism evidence="2 3">
    <name type="scientific">Wenjunlia vitaminophila</name>
    <name type="common">Streptomyces vitaminophilus</name>
    <dbReference type="NCBI Taxonomy" id="76728"/>
    <lineage>
        <taxon>Bacteria</taxon>
        <taxon>Bacillati</taxon>
        <taxon>Actinomycetota</taxon>
        <taxon>Actinomycetes</taxon>
        <taxon>Kitasatosporales</taxon>
        <taxon>Streptomycetaceae</taxon>
        <taxon>Wenjunlia</taxon>
    </lineage>
</organism>